<evidence type="ECO:0000313" key="2">
    <source>
        <dbReference type="EMBL" id="KGE63964.1"/>
    </source>
</evidence>
<dbReference type="OrthoDB" id="6637778at2"/>
<reference evidence="2 3" key="1">
    <citation type="journal article" date="2013" name="Genome Announc.">
        <title>Draft Genome Sequence of Pseudomonas fluorescens LMG 5329, a White Line-Inducing Principle-Producing Bioindicator for the Mushroom Pathogen Pseudomonas tolaasii.</title>
        <authorList>
            <person name="Ghequire M.G."/>
            <person name="Rokni-Zadeh H."/>
            <person name="Zarrineh P."/>
            <person name="De Mot R."/>
        </authorList>
    </citation>
    <scope>NUCLEOTIDE SEQUENCE [LARGE SCALE GENOMIC DNA]</scope>
    <source>
        <strain evidence="2 3">LMG 5329</strain>
    </source>
</reference>
<sequence>MTVAGPIHTAPRHLPLTQFQQRPLTQAPLAASSQPIESPPPQGNTRSQGDLELSKHYGITLAKSLDDHVMDGQVSPIPANSTFGQWWAQLRRAFQAPDITQWMNDRGIDPDSVEINPGTGQVMFRLKRLLDPLQVKHTVGQEDAQWAAARVIAAGSYFATFKPPQAKTSNIAPMVLIGHFYRDRNIQPLPTPQERVADFAAGKGFPVINDAAFADVRTQRDEDTLEQQKALLGNVHTRFNVAETLKTLLAGLESDTAEISTYLTDYHASVHPDSDSDYAGTTPSLRQLFASNGWDIPTDHAQLENIVKALITPPPVRPEHDNYAGALDWPLPADNLTRLELMADLRQGSFGDIDISPFANVLEYLLDKEVIAPEALSNPRQLLDRLINSPKGRALGQAIQARFNNRSVSGSANDWLLAAMSADPQHAQQGDKRNIAGFFAYRCQKWCVHSVRDCADTD</sequence>
<dbReference type="Proteomes" id="UP000030060">
    <property type="component" value="Unassembled WGS sequence"/>
</dbReference>
<accession>A0A0A1YST1</accession>
<protein>
    <submittedName>
        <fullName evidence="2">Uncharacterized protein</fullName>
    </submittedName>
</protein>
<evidence type="ECO:0000256" key="1">
    <source>
        <dbReference type="SAM" id="MobiDB-lite"/>
    </source>
</evidence>
<evidence type="ECO:0000313" key="3">
    <source>
        <dbReference type="Proteomes" id="UP000030060"/>
    </source>
</evidence>
<proteinExistence type="predicted"/>
<dbReference type="AlphaFoldDB" id="A0A0A1YST1"/>
<comment type="caution">
    <text evidence="2">The sequence shown here is derived from an EMBL/GenBank/DDBJ whole genome shotgun (WGS) entry which is preliminary data.</text>
</comment>
<name>A0A0A1YST1_PSEFL</name>
<dbReference type="EMBL" id="ASGY01000251">
    <property type="protein sequence ID" value="KGE63964.1"/>
    <property type="molecule type" value="Genomic_DNA"/>
</dbReference>
<dbReference type="RefSeq" id="WP_050572510.1">
    <property type="nucleotide sequence ID" value="NZ_ASGY01000251.1"/>
</dbReference>
<gene>
    <name evidence="2" type="ORF">K814_0131625</name>
</gene>
<feature type="region of interest" description="Disordered" evidence="1">
    <location>
        <begin position="26"/>
        <end position="49"/>
    </location>
</feature>
<organism evidence="2 3">
    <name type="scientific">Pseudomonas fluorescens LMG 5329</name>
    <dbReference type="NCBI Taxonomy" id="1324332"/>
    <lineage>
        <taxon>Bacteria</taxon>
        <taxon>Pseudomonadati</taxon>
        <taxon>Pseudomonadota</taxon>
        <taxon>Gammaproteobacteria</taxon>
        <taxon>Pseudomonadales</taxon>
        <taxon>Pseudomonadaceae</taxon>
        <taxon>Pseudomonas</taxon>
    </lineage>
</organism>